<dbReference type="Gene3D" id="1.20.1070.10">
    <property type="entry name" value="Rhodopsin 7-helix transmembrane proteins"/>
    <property type="match status" value="1"/>
</dbReference>
<feature type="transmembrane region" description="Helical" evidence="16">
    <location>
        <begin position="29"/>
        <end position="56"/>
    </location>
</feature>
<evidence type="ECO:0000256" key="12">
    <source>
        <dbReference type="ARBA" id="ARBA00023224"/>
    </source>
</evidence>
<comment type="function">
    <text evidence="13">Photoreceptor implicated in non-image-forming responses to light.</text>
</comment>
<comment type="subcellular location">
    <subcellularLocation>
        <location evidence="1">Membrane</location>
        <topology evidence="1">Multi-pass membrane protein</topology>
    </subcellularLocation>
</comment>
<keyword evidence="5" id="KW-0681">Retinal protein</keyword>
<feature type="transmembrane region" description="Helical" evidence="16">
    <location>
        <begin position="146"/>
        <end position="168"/>
    </location>
</feature>
<feature type="domain" description="G-protein coupled receptors family 1 profile" evidence="17">
    <location>
        <begin position="47"/>
        <end position="311"/>
    </location>
</feature>
<feature type="compositionally biased region" description="Basic residues" evidence="15">
    <location>
        <begin position="415"/>
        <end position="425"/>
    </location>
</feature>
<evidence type="ECO:0000313" key="19">
    <source>
        <dbReference type="Proteomes" id="UP000007303"/>
    </source>
</evidence>
<dbReference type="GO" id="GO:0004930">
    <property type="term" value="F:G protein-coupled receptor activity"/>
    <property type="evidence" value="ECO:0007669"/>
    <property type="project" value="UniProtKB-KW"/>
</dbReference>
<dbReference type="SUPFAM" id="SSF81321">
    <property type="entry name" value="Family A G protein-coupled receptor-like"/>
    <property type="match status" value="1"/>
</dbReference>
<evidence type="ECO:0000256" key="8">
    <source>
        <dbReference type="ARBA" id="ARBA00023040"/>
    </source>
</evidence>
<dbReference type="Proteomes" id="UP000007303">
    <property type="component" value="Unassembled WGS sequence"/>
</dbReference>
<evidence type="ECO:0000256" key="13">
    <source>
        <dbReference type="ARBA" id="ARBA00059157"/>
    </source>
</evidence>
<dbReference type="GO" id="GO:0009881">
    <property type="term" value="F:photoreceptor activity"/>
    <property type="evidence" value="ECO:0007669"/>
    <property type="project" value="UniProtKB-KW"/>
</dbReference>
<evidence type="ECO:0000256" key="6">
    <source>
        <dbReference type="ARBA" id="ARBA00022989"/>
    </source>
</evidence>
<evidence type="ECO:0000256" key="9">
    <source>
        <dbReference type="ARBA" id="ARBA00023136"/>
    </source>
</evidence>
<dbReference type="GeneTree" id="ENSGT01150000286935"/>
<organism evidence="18 19">
    <name type="scientific">Tetraodon nigroviridis</name>
    <name type="common">Spotted green pufferfish</name>
    <name type="synonym">Chelonodon nigroviridis</name>
    <dbReference type="NCBI Taxonomy" id="99883"/>
    <lineage>
        <taxon>Eukaryota</taxon>
        <taxon>Metazoa</taxon>
        <taxon>Chordata</taxon>
        <taxon>Craniata</taxon>
        <taxon>Vertebrata</taxon>
        <taxon>Euteleostomi</taxon>
        <taxon>Actinopterygii</taxon>
        <taxon>Neopterygii</taxon>
        <taxon>Teleostei</taxon>
        <taxon>Neoteleostei</taxon>
        <taxon>Acanthomorphata</taxon>
        <taxon>Eupercaria</taxon>
        <taxon>Tetraodontiformes</taxon>
        <taxon>Tetradontoidea</taxon>
        <taxon>Tetraodontidae</taxon>
        <taxon>Tetraodon</taxon>
    </lineage>
</organism>
<dbReference type="GO" id="GO:0007602">
    <property type="term" value="P:phototransduction"/>
    <property type="evidence" value="ECO:0007669"/>
    <property type="project" value="UniProtKB-KW"/>
</dbReference>
<feature type="region of interest" description="Disordered" evidence="15">
    <location>
        <begin position="414"/>
        <end position="443"/>
    </location>
</feature>
<evidence type="ECO:0000256" key="15">
    <source>
        <dbReference type="SAM" id="MobiDB-lite"/>
    </source>
</evidence>
<dbReference type="OMA" id="CGEKGRI"/>
<comment type="similarity">
    <text evidence="14">Belongs to the G-protein coupled receptor 1 family.</text>
</comment>
<evidence type="ECO:0000256" key="16">
    <source>
        <dbReference type="SAM" id="Phobius"/>
    </source>
</evidence>
<name>H3DEE0_TETNG</name>
<dbReference type="GO" id="GO:0016020">
    <property type="term" value="C:membrane"/>
    <property type="evidence" value="ECO:0007669"/>
    <property type="project" value="UniProtKB-SubCell"/>
</dbReference>
<dbReference type="InterPro" id="IPR000276">
    <property type="entry name" value="GPCR_Rhodpsn"/>
</dbReference>
<dbReference type="InterPro" id="IPR017452">
    <property type="entry name" value="GPCR_Rhodpsn_7TM"/>
</dbReference>
<evidence type="ECO:0000313" key="18">
    <source>
        <dbReference type="Ensembl" id="ENSTNIP00000018883.1"/>
    </source>
</evidence>
<dbReference type="Ensembl" id="ENSTNIT00000019111.1">
    <property type="protein sequence ID" value="ENSTNIP00000018883.1"/>
    <property type="gene ID" value="ENSTNIG00000015801.1"/>
</dbReference>
<accession>H3DEE0</accession>
<dbReference type="PRINTS" id="PR00237">
    <property type="entry name" value="GPCRRHODOPSN"/>
</dbReference>
<dbReference type="FunFam" id="1.20.1070.10:FF:000044">
    <property type="entry name" value="Opsin, ultraviolet-sensitive"/>
    <property type="match status" value="1"/>
</dbReference>
<keyword evidence="3" id="KW-0716">Sensory transduction</keyword>
<dbReference type="HOGENOM" id="CLU_009579_3_12_1"/>
<keyword evidence="19" id="KW-1185">Reference proteome</keyword>
<evidence type="ECO:0000256" key="4">
    <source>
        <dbReference type="ARBA" id="ARBA00022692"/>
    </source>
</evidence>
<feature type="transmembrane region" description="Helical" evidence="16">
    <location>
        <begin position="68"/>
        <end position="92"/>
    </location>
</feature>
<reference evidence="18" key="3">
    <citation type="submission" date="2025-09" db="UniProtKB">
        <authorList>
            <consortium name="Ensembl"/>
        </authorList>
    </citation>
    <scope>IDENTIFICATION</scope>
</reference>
<dbReference type="Pfam" id="PF00001">
    <property type="entry name" value="7tm_1"/>
    <property type="match status" value="1"/>
</dbReference>
<keyword evidence="6 16" id="KW-1133">Transmembrane helix</keyword>
<evidence type="ECO:0000256" key="5">
    <source>
        <dbReference type="ARBA" id="ARBA00022925"/>
    </source>
</evidence>
<keyword evidence="2" id="KW-0600">Photoreceptor protein</keyword>
<evidence type="ECO:0000256" key="1">
    <source>
        <dbReference type="ARBA" id="ARBA00004141"/>
    </source>
</evidence>
<evidence type="ECO:0000256" key="7">
    <source>
        <dbReference type="ARBA" id="ARBA00022991"/>
    </source>
</evidence>
<dbReference type="AlphaFoldDB" id="H3DEE0"/>
<reference evidence="19" key="1">
    <citation type="journal article" date="2004" name="Nature">
        <title>Genome duplication in the teleost fish Tetraodon nigroviridis reveals the early vertebrate proto-karyotype.</title>
        <authorList>
            <person name="Jaillon O."/>
            <person name="Aury J.-M."/>
            <person name="Brunet F."/>
            <person name="Petit J.-L."/>
            <person name="Stange-Thomann N."/>
            <person name="Mauceli E."/>
            <person name="Bouneau L."/>
            <person name="Fischer C."/>
            <person name="Ozouf-Costaz C."/>
            <person name="Bernot A."/>
            <person name="Nicaud S."/>
            <person name="Jaffe D."/>
            <person name="Fisher S."/>
            <person name="Lutfalla G."/>
            <person name="Dossat C."/>
            <person name="Segurens B."/>
            <person name="Dasilva C."/>
            <person name="Salanoubat M."/>
            <person name="Levy M."/>
            <person name="Boudet N."/>
            <person name="Castellano S."/>
            <person name="Anthouard V."/>
            <person name="Jubin C."/>
            <person name="Castelli V."/>
            <person name="Katinka M."/>
            <person name="Vacherie B."/>
            <person name="Biemont C."/>
            <person name="Skalli Z."/>
            <person name="Cattolico L."/>
            <person name="Poulain J."/>
            <person name="De Berardinis V."/>
            <person name="Cruaud C."/>
            <person name="Duprat S."/>
            <person name="Brottier P."/>
            <person name="Coutanceau J.-P."/>
            <person name="Gouzy J."/>
            <person name="Parra G."/>
            <person name="Lardier G."/>
            <person name="Chapple C."/>
            <person name="McKernan K.J."/>
            <person name="McEwan P."/>
            <person name="Bosak S."/>
            <person name="Kellis M."/>
            <person name="Volff J.-N."/>
            <person name="Guigo R."/>
            <person name="Zody M.C."/>
            <person name="Mesirov J."/>
            <person name="Lindblad-Toh K."/>
            <person name="Birren B."/>
            <person name="Nusbaum C."/>
            <person name="Kahn D."/>
            <person name="Robinson-Rechavi M."/>
            <person name="Laudet V."/>
            <person name="Schachter V."/>
            <person name="Quetier F."/>
            <person name="Saurin W."/>
            <person name="Scarpelli C."/>
            <person name="Wincker P."/>
            <person name="Lander E.S."/>
            <person name="Weissenbach J."/>
            <person name="Roest Crollius H."/>
        </authorList>
    </citation>
    <scope>NUCLEOTIDE SEQUENCE [LARGE SCALE GENOMIC DNA]</scope>
</reference>
<proteinExistence type="inferred from homology"/>
<sequence length="552" mass="61720">IMWSTESMEPKDTHITSSFFSKVDVPDHVHYIIAFFVFVIGILGITGNVLVIFAFYSNKKLRSLPNYFIVNLAVSDLLMASTQSPIFFICLYKEWMFGETACKMYAFCGALFGITSMINLLAISVDRYVVITKPLQTIRRSSKRRTALAILMVWLYSLAWSLAPLVGWSSYIPEGLMTSCTWDYVTYTLANRSYTMMLCCFVFFIPLAIILCCYLLMFLAIRKTSREVERLGTQVRKSTLIQQKSIRSEWKLAKIAFVVIVVYVLSWSPYACVTLISWAGPQGSLFPFSCILKPSSGCIKEIFHILQPVLVSQQVKEGHGPDIASISLLISVEIEVEREAEGNIGGAHRCDEVQSQNRTSLCPRFTQASTSASAGTHTELGCCYVTSLQGFRDVEMEPLGRKSDSSFRSALSCRHSYRSRSHRKRPQPELTTVTKQQHQSTMSESLGGCEHELVSTSLTVATFPLLALTRGRSQSLTNEISQGQWGKDRLGSHRSDSFDSLHFGRLSSVNPRMPSGVPRIIVISPTSESSLIKHDSACLEESMEALEDSVFA</sequence>
<feature type="transmembrane region" description="Helical" evidence="16">
    <location>
        <begin position="194"/>
        <end position="221"/>
    </location>
</feature>
<feature type="transmembrane region" description="Helical" evidence="16">
    <location>
        <begin position="104"/>
        <end position="125"/>
    </location>
</feature>
<feature type="compositionally biased region" description="Polar residues" evidence="15">
    <location>
        <begin position="429"/>
        <end position="443"/>
    </location>
</feature>
<dbReference type="SMART" id="SM01381">
    <property type="entry name" value="7TM_GPCR_Srsx"/>
    <property type="match status" value="1"/>
</dbReference>
<keyword evidence="4 14" id="KW-0812">Transmembrane</keyword>
<dbReference type="STRING" id="99883.ENSTNIP00000018883"/>
<evidence type="ECO:0000259" key="17">
    <source>
        <dbReference type="PROSITE" id="PS50262"/>
    </source>
</evidence>
<keyword evidence="8 14" id="KW-0297">G-protein coupled receptor</keyword>
<dbReference type="PANTHER" id="PTHR24240">
    <property type="entry name" value="OPSIN"/>
    <property type="match status" value="1"/>
</dbReference>
<evidence type="ECO:0000256" key="2">
    <source>
        <dbReference type="ARBA" id="ARBA00022543"/>
    </source>
</evidence>
<protein>
    <submittedName>
        <fullName evidence="18">Opsin 4xb</fullName>
    </submittedName>
</protein>
<dbReference type="PROSITE" id="PS00237">
    <property type="entry name" value="G_PROTEIN_RECEP_F1_1"/>
    <property type="match status" value="1"/>
</dbReference>
<feature type="transmembrane region" description="Helical" evidence="16">
    <location>
        <begin position="255"/>
        <end position="280"/>
    </location>
</feature>
<evidence type="ECO:0000256" key="3">
    <source>
        <dbReference type="ARBA" id="ARBA00022606"/>
    </source>
</evidence>
<keyword evidence="10" id="KW-1015">Disulfide bond</keyword>
<keyword evidence="9 16" id="KW-0472">Membrane</keyword>
<dbReference type="InParanoid" id="H3DEE0"/>
<keyword evidence="11 14" id="KW-0675">Receptor</keyword>
<evidence type="ECO:0000256" key="10">
    <source>
        <dbReference type="ARBA" id="ARBA00023157"/>
    </source>
</evidence>
<dbReference type="PROSITE" id="PS50262">
    <property type="entry name" value="G_PROTEIN_RECEP_F1_2"/>
    <property type="match status" value="1"/>
</dbReference>
<evidence type="ECO:0000256" key="14">
    <source>
        <dbReference type="RuleBase" id="RU000688"/>
    </source>
</evidence>
<reference evidence="18" key="2">
    <citation type="submission" date="2025-08" db="UniProtKB">
        <authorList>
            <consortium name="Ensembl"/>
        </authorList>
    </citation>
    <scope>IDENTIFICATION</scope>
</reference>
<dbReference type="InterPro" id="IPR050125">
    <property type="entry name" value="GPCR_opsins"/>
</dbReference>
<evidence type="ECO:0000256" key="11">
    <source>
        <dbReference type="ARBA" id="ARBA00023170"/>
    </source>
</evidence>
<keyword evidence="12 14" id="KW-0807">Transducer</keyword>
<keyword evidence="7" id="KW-0157">Chromophore</keyword>